<evidence type="ECO:0000256" key="1">
    <source>
        <dbReference type="ARBA" id="ARBA00022801"/>
    </source>
</evidence>
<dbReference type="SUPFAM" id="SSF49303">
    <property type="entry name" value="beta-Galactosidase/glucuronidase domain"/>
    <property type="match status" value="2"/>
</dbReference>
<organism evidence="5 6">
    <name type="scientific">Arsenicicoccus piscis</name>
    <dbReference type="NCBI Taxonomy" id="673954"/>
    <lineage>
        <taxon>Bacteria</taxon>
        <taxon>Bacillati</taxon>
        <taxon>Actinomycetota</taxon>
        <taxon>Actinomycetes</taxon>
        <taxon>Micrococcales</taxon>
        <taxon>Intrasporangiaceae</taxon>
        <taxon>Arsenicicoccus</taxon>
    </lineage>
</organism>
<dbReference type="InterPro" id="IPR036156">
    <property type="entry name" value="Beta-gal/glucu_dom_sf"/>
</dbReference>
<dbReference type="InterPro" id="IPR008979">
    <property type="entry name" value="Galactose-bd-like_sf"/>
</dbReference>
<dbReference type="Pfam" id="PF22666">
    <property type="entry name" value="Glyco_hydro_2_N2"/>
    <property type="match status" value="1"/>
</dbReference>
<dbReference type="PANTHER" id="PTHR43730">
    <property type="entry name" value="BETA-MANNOSIDASE"/>
    <property type="match status" value="1"/>
</dbReference>
<comment type="caution">
    <text evidence="5">The sequence shown here is derived from an EMBL/GenBank/DDBJ whole genome shotgun (WGS) entry which is preliminary data.</text>
</comment>
<dbReference type="InterPro" id="IPR050887">
    <property type="entry name" value="Beta-mannosidase_GH2"/>
</dbReference>
<evidence type="ECO:0000259" key="4">
    <source>
        <dbReference type="Pfam" id="PF22666"/>
    </source>
</evidence>
<feature type="region of interest" description="Disordered" evidence="3">
    <location>
        <begin position="785"/>
        <end position="804"/>
    </location>
</feature>
<sequence>MRWECLRVEPGTITSPTQLPADGWRPVDFPGAVGVTDADSSDWWLRTTITLDPRSASLPTLRFDGLSTYATVFVDDTEVVRSANAFRRGEVALGSLAPGGGDGREHRLSVRLEALGSVPVPRKPRARWRSSLIPDSSLRWRRTPDLGRIPSWRGATPPVGVLGELTLGAARPTLGIVRADLQDDGSGVVDVELGCLADVPTRVALRRADSTQPIVEDEIDWQPGDPALTGRVRLEVTDVERWWPHTHGTPSTYLLEVRCADEVVEHRVIGFSTVVADRTDGRFGLVVNDVPVFVRGACWVPTDPVHWTVDAATARTDLARLAAAGFNLVRITGTNRYEPAAVWDAAAELGLLVWQDVMLSTFDPPEDPAWLADFEAEVVDQLTRLTGRPNLAVVAGGTETEQQPTLMGLSPDRYVMTAVHELLPRVCATVVPAAVHVTSSPSGGPLPVSIDHGVSHYFGVGAYLRPLDDARSARVSFASEALAFAIPPSRAQVVADFGPGPSTGRGTAWRDGIPSDRGVDWDFEDVTDHYVTDVFGLRRADVDTDRWLDLQRAALAHTMTRAMEAWRSSDTVTQGAVILSHRDLTAGPGWGLLDHRGGAKAPLLALGEVLRPLAVLAVDRGLDGLLLDVVNDGDQPVYGTLAVEVFATGARPVLDARTELSVPPHGHQALPVEPLLGGFRDLTYAWRFGERTYRALRATVTDLTGEVLVDRTVLLGPPVATAGRPDEAASPLQASARRDGDDVVVTVSAAQVMEFLHLDLPTGYAPDRGWFHLAPGQQAEIRCTPAPRADVPPHDPADNPAETVPVALPPVTVRRLGGEPLDCKVL</sequence>
<dbReference type="PANTHER" id="PTHR43730:SF1">
    <property type="entry name" value="BETA-MANNOSIDASE"/>
    <property type="match status" value="1"/>
</dbReference>
<dbReference type="SUPFAM" id="SSF49785">
    <property type="entry name" value="Galactose-binding domain-like"/>
    <property type="match status" value="1"/>
</dbReference>
<dbReference type="InterPro" id="IPR017853">
    <property type="entry name" value="GH"/>
</dbReference>
<reference evidence="6" key="1">
    <citation type="journal article" date="2019" name="Int. J. Syst. Evol. Microbiol.">
        <title>The Global Catalogue of Microorganisms (GCM) 10K type strain sequencing project: providing services to taxonomists for standard genome sequencing and annotation.</title>
        <authorList>
            <consortium name="The Broad Institute Genomics Platform"/>
            <consortium name="The Broad Institute Genome Sequencing Center for Infectious Disease"/>
            <person name="Wu L."/>
            <person name="Ma J."/>
        </authorList>
    </citation>
    <scope>NUCLEOTIDE SEQUENCE [LARGE SCALE GENOMIC DNA]</scope>
    <source>
        <strain evidence="6">NBRC 105830</strain>
    </source>
</reference>
<evidence type="ECO:0000313" key="5">
    <source>
        <dbReference type="EMBL" id="GMA20579.1"/>
    </source>
</evidence>
<dbReference type="RefSeq" id="WP_241444113.1">
    <property type="nucleotide sequence ID" value="NZ_BSUJ01000001.1"/>
</dbReference>
<feature type="domain" description="Beta-mannosidase-like galactose-binding" evidence="4">
    <location>
        <begin position="38"/>
        <end position="113"/>
    </location>
</feature>
<keyword evidence="2" id="KW-0326">Glycosidase</keyword>
<keyword evidence="1" id="KW-0378">Hydrolase</keyword>
<dbReference type="InterPro" id="IPR054593">
    <property type="entry name" value="Beta-mannosidase-like_N2"/>
</dbReference>
<evidence type="ECO:0000256" key="3">
    <source>
        <dbReference type="SAM" id="MobiDB-lite"/>
    </source>
</evidence>
<name>A0ABQ6HS94_9MICO</name>
<proteinExistence type="predicted"/>
<dbReference type="Gene3D" id="3.20.20.80">
    <property type="entry name" value="Glycosidases"/>
    <property type="match status" value="1"/>
</dbReference>
<keyword evidence="6" id="KW-1185">Reference proteome</keyword>
<dbReference type="Proteomes" id="UP001157109">
    <property type="component" value="Unassembled WGS sequence"/>
</dbReference>
<dbReference type="Gene3D" id="2.60.120.260">
    <property type="entry name" value="Galactose-binding domain-like"/>
    <property type="match status" value="1"/>
</dbReference>
<dbReference type="EMBL" id="BSUJ01000001">
    <property type="protein sequence ID" value="GMA20579.1"/>
    <property type="molecule type" value="Genomic_DNA"/>
</dbReference>
<evidence type="ECO:0000313" key="6">
    <source>
        <dbReference type="Proteomes" id="UP001157109"/>
    </source>
</evidence>
<evidence type="ECO:0000256" key="2">
    <source>
        <dbReference type="ARBA" id="ARBA00023295"/>
    </source>
</evidence>
<accession>A0ABQ6HS94</accession>
<dbReference type="SUPFAM" id="SSF51445">
    <property type="entry name" value="(Trans)glycosidases"/>
    <property type="match status" value="1"/>
</dbReference>
<gene>
    <name evidence="5" type="ORF">GCM10025862_26000</name>
</gene>
<protein>
    <submittedName>
        <fullName evidence="5">Beta-mannosidase</fullName>
    </submittedName>
</protein>